<feature type="transmembrane region" description="Helical" evidence="2">
    <location>
        <begin position="184"/>
        <end position="203"/>
    </location>
</feature>
<keyword evidence="2" id="KW-0812">Transmembrane</keyword>
<organism evidence="3 4">
    <name type="scientific">Emiliania huxleyi (strain CCMP1516)</name>
    <dbReference type="NCBI Taxonomy" id="280463"/>
    <lineage>
        <taxon>Eukaryota</taxon>
        <taxon>Haptista</taxon>
        <taxon>Haptophyta</taxon>
        <taxon>Prymnesiophyceae</taxon>
        <taxon>Isochrysidales</taxon>
        <taxon>Noelaerhabdaceae</taxon>
        <taxon>Emiliania</taxon>
    </lineage>
</organism>
<feature type="transmembrane region" description="Helical" evidence="2">
    <location>
        <begin position="257"/>
        <end position="279"/>
    </location>
</feature>
<sequence length="417" mass="44426">MSTLPKWGRPSKNKRHLKSRPKSHKKPASLVTRLLAKRSKSPLPLLGGVTVLWAFICLSSGRVAIPLTAVLFATFASWRLLGIGTFYDGSRRHYTSTRPAKAPEAPARTMRLAERALRAWHLDLFTYVLSKVWFDLLFVYVLRLLPRPYCCPVGESPRQRLFFSLVLKQCSAAESTATPCRESASAAALLAAAAALLAALGLIDQGVQSLAMRNASAARLVQSVAGMFLGWALGHAYAHAISEGGGAVCGDGWTCSIFADLASAVLVTVSAAPLVAALLRLASCGGGANATAAEESSGERDGAGGVLRRCVCSCARLLAGGLSTMTMVAWALKSSIMETGQPLGALQALHESHADLCRADNESSAVCAAPQTAEALLRDASEYRLLLRRQIAPGGWRLPLTKRLLVLWAISLVLRLV</sequence>
<dbReference type="EnsemblProtists" id="EOD13421">
    <property type="protein sequence ID" value="EOD13421"/>
    <property type="gene ID" value="EMIHUDRAFT_246820"/>
</dbReference>
<feature type="transmembrane region" description="Helical" evidence="2">
    <location>
        <begin position="43"/>
        <end position="61"/>
    </location>
</feature>
<feature type="region of interest" description="Disordered" evidence="1">
    <location>
        <begin position="1"/>
        <end position="27"/>
    </location>
</feature>
<dbReference type="Proteomes" id="UP000013827">
    <property type="component" value="Unassembled WGS sequence"/>
</dbReference>
<accession>A0A0D3IQ86</accession>
<evidence type="ECO:0000256" key="1">
    <source>
        <dbReference type="SAM" id="MobiDB-lite"/>
    </source>
</evidence>
<keyword evidence="2" id="KW-0472">Membrane</keyword>
<protein>
    <submittedName>
        <fullName evidence="3">Uncharacterized protein</fullName>
    </submittedName>
</protein>
<dbReference type="RefSeq" id="XP_005765850.1">
    <property type="nucleotide sequence ID" value="XM_005765793.1"/>
</dbReference>
<feature type="compositionally biased region" description="Basic residues" evidence="1">
    <location>
        <begin position="9"/>
        <end position="27"/>
    </location>
</feature>
<dbReference type="PaxDb" id="2903-EOD13421"/>
<dbReference type="KEGG" id="ehx:EMIHUDRAFT_246820"/>
<dbReference type="GeneID" id="17259571"/>
<name>A0A0D3IQ86_EMIH1</name>
<keyword evidence="4" id="KW-1185">Reference proteome</keyword>
<evidence type="ECO:0000313" key="3">
    <source>
        <dbReference type="EnsemblProtists" id="EOD13421"/>
    </source>
</evidence>
<keyword evidence="2" id="KW-1133">Transmembrane helix</keyword>
<feature type="transmembrane region" description="Helical" evidence="2">
    <location>
        <begin position="67"/>
        <end position="87"/>
    </location>
</feature>
<proteinExistence type="predicted"/>
<feature type="transmembrane region" description="Helical" evidence="2">
    <location>
        <begin position="215"/>
        <end position="237"/>
    </location>
</feature>
<dbReference type="HOGENOM" id="CLU_659610_0_0_1"/>
<evidence type="ECO:0000313" key="4">
    <source>
        <dbReference type="Proteomes" id="UP000013827"/>
    </source>
</evidence>
<evidence type="ECO:0000256" key="2">
    <source>
        <dbReference type="SAM" id="Phobius"/>
    </source>
</evidence>
<dbReference type="AlphaFoldDB" id="A0A0D3IQ86"/>
<reference evidence="4" key="1">
    <citation type="journal article" date="2013" name="Nature">
        <title>Pan genome of the phytoplankton Emiliania underpins its global distribution.</title>
        <authorList>
            <person name="Read B.A."/>
            <person name="Kegel J."/>
            <person name="Klute M.J."/>
            <person name="Kuo A."/>
            <person name="Lefebvre S.C."/>
            <person name="Maumus F."/>
            <person name="Mayer C."/>
            <person name="Miller J."/>
            <person name="Monier A."/>
            <person name="Salamov A."/>
            <person name="Young J."/>
            <person name="Aguilar M."/>
            <person name="Claverie J.M."/>
            <person name="Frickenhaus S."/>
            <person name="Gonzalez K."/>
            <person name="Herman E.K."/>
            <person name="Lin Y.C."/>
            <person name="Napier J."/>
            <person name="Ogata H."/>
            <person name="Sarno A.F."/>
            <person name="Shmutz J."/>
            <person name="Schroeder D."/>
            <person name="de Vargas C."/>
            <person name="Verret F."/>
            <person name="von Dassow P."/>
            <person name="Valentin K."/>
            <person name="Van de Peer Y."/>
            <person name="Wheeler G."/>
            <person name="Dacks J.B."/>
            <person name="Delwiche C.F."/>
            <person name="Dyhrman S.T."/>
            <person name="Glockner G."/>
            <person name="John U."/>
            <person name="Richards T."/>
            <person name="Worden A.Z."/>
            <person name="Zhang X."/>
            <person name="Grigoriev I.V."/>
            <person name="Allen A.E."/>
            <person name="Bidle K."/>
            <person name="Borodovsky M."/>
            <person name="Bowler C."/>
            <person name="Brownlee C."/>
            <person name="Cock J.M."/>
            <person name="Elias M."/>
            <person name="Gladyshev V.N."/>
            <person name="Groth M."/>
            <person name="Guda C."/>
            <person name="Hadaegh A."/>
            <person name="Iglesias-Rodriguez M.D."/>
            <person name="Jenkins J."/>
            <person name="Jones B.M."/>
            <person name="Lawson T."/>
            <person name="Leese F."/>
            <person name="Lindquist E."/>
            <person name="Lobanov A."/>
            <person name="Lomsadze A."/>
            <person name="Malik S.B."/>
            <person name="Marsh M.E."/>
            <person name="Mackinder L."/>
            <person name="Mock T."/>
            <person name="Mueller-Roeber B."/>
            <person name="Pagarete A."/>
            <person name="Parker M."/>
            <person name="Probert I."/>
            <person name="Quesneville H."/>
            <person name="Raines C."/>
            <person name="Rensing S.A."/>
            <person name="Riano-Pachon D.M."/>
            <person name="Richier S."/>
            <person name="Rokitta S."/>
            <person name="Shiraiwa Y."/>
            <person name="Soanes D.M."/>
            <person name="van der Giezen M."/>
            <person name="Wahlund T.M."/>
            <person name="Williams B."/>
            <person name="Wilson W."/>
            <person name="Wolfe G."/>
            <person name="Wurch L.L."/>
        </authorList>
    </citation>
    <scope>NUCLEOTIDE SEQUENCE</scope>
</reference>
<feature type="transmembrane region" description="Helical" evidence="2">
    <location>
        <begin position="120"/>
        <end position="142"/>
    </location>
</feature>
<reference evidence="3" key="2">
    <citation type="submission" date="2024-10" db="UniProtKB">
        <authorList>
            <consortium name="EnsemblProtists"/>
        </authorList>
    </citation>
    <scope>IDENTIFICATION</scope>
</reference>